<dbReference type="RefSeq" id="XP_023656410.1">
    <property type="nucleotide sequence ID" value="XM_023800642.2"/>
</dbReference>
<feature type="transmembrane region" description="Helical" evidence="13">
    <location>
        <begin position="12"/>
        <end position="29"/>
    </location>
</feature>
<evidence type="ECO:0000256" key="13">
    <source>
        <dbReference type="RuleBase" id="RU363063"/>
    </source>
</evidence>
<dbReference type="Proteomes" id="UP000261540">
    <property type="component" value="Unplaced"/>
</dbReference>
<keyword evidence="8 13" id="KW-1133">Transmembrane helix</keyword>
<dbReference type="PANTHER" id="PTHR11214:SF87">
    <property type="entry name" value="UDP-GLCNAC:BETAGAL BETA-1,3-N-ACETYLGLUCOSAMINYLTRANSFERASE 8"/>
    <property type="match status" value="1"/>
</dbReference>
<evidence type="ECO:0000256" key="9">
    <source>
        <dbReference type="ARBA" id="ARBA00023034"/>
    </source>
</evidence>
<dbReference type="FunFam" id="3.90.550.50:FF:000001">
    <property type="entry name" value="Hexosyltransferase"/>
    <property type="match status" value="1"/>
</dbReference>
<evidence type="ECO:0000256" key="12">
    <source>
        <dbReference type="ARBA" id="ARBA00023180"/>
    </source>
</evidence>
<comment type="similarity">
    <text evidence="3 13">Belongs to the glycosyltransferase 31 family.</text>
</comment>
<dbReference type="AlphaFoldDB" id="A0A3B3TAA4"/>
<keyword evidence="12" id="KW-0325">Glycoprotein</keyword>
<dbReference type="Ensembl" id="ENSPKIT00000020716.1">
    <property type="protein sequence ID" value="ENSPKIP00000039704.1"/>
    <property type="gene ID" value="ENSPKIG00000016966.1"/>
</dbReference>
<dbReference type="GeneID" id="111838065"/>
<keyword evidence="7 13" id="KW-0735">Signal-anchor</keyword>
<reference evidence="14" key="2">
    <citation type="submission" date="2025-09" db="UniProtKB">
        <authorList>
            <consortium name="Ensembl"/>
        </authorList>
    </citation>
    <scope>IDENTIFICATION</scope>
</reference>
<proteinExistence type="inferred from homology"/>
<evidence type="ECO:0000256" key="11">
    <source>
        <dbReference type="ARBA" id="ARBA00023136"/>
    </source>
</evidence>
<evidence type="ECO:0000313" key="14">
    <source>
        <dbReference type="Ensembl" id="ENSPKIP00000039704.1"/>
    </source>
</evidence>
<dbReference type="OrthoDB" id="5957813at2759"/>
<dbReference type="Gene3D" id="3.90.550.50">
    <property type="match status" value="1"/>
</dbReference>
<evidence type="ECO:0000256" key="4">
    <source>
        <dbReference type="ARBA" id="ARBA00022676"/>
    </source>
</evidence>
<evidence type="ECO:0000256" key="8">
    <source>
        <dbReference type="ARBA" id="ARBA00022989"/>
    </source>
</evidence>
<evidence type="ECO:0000313" key="15">
    <source>
        <dbReference type="Proteomes" id="UP000261540"/>
    </source>
</evidence>
<name>A0A3B3TAA4_9TELE</name>
<dbReference type="Pfam" id="PF01762">
    <property type="entry name" value="Galactosyl_T"/>
    <property type="match status" value="1"/>
</dbReference>
<dbReference type="KEGG" id="pki:111838065"/>
<keyword evidence="15" id="KW-1185">Reference proteome</keyword>
<keyword evidence="5" id="KW-0808">Transferase</keyword>
<accession>A0A3B3TAA4</accession>
<dbReference type="GO" id="GO:0006629">
    <property type="term" value="P:lipid metabolic process"/>
    <property type="evidence" value="ECO:0007669"/>
    <property type="project" value="UniProtKB-KW"/>
</dbReference>
<keyword evidence="10" id="KW-0443">Lipid metabolism</keyword>
<evidence type="ECO:0000256" key="5">
    <source>
        <dbReference type="ARBA" id="ARBA00022679"/>
    </source>
</evidence>
<keyword evidence="4 13" id="KW-0328">Glycosyltransferase</keyword>
<evidence type="ECO:0000256" key="2">
    <source>
        <dbReference type="ARBA" id="ARBA00004922"/>
    </source>
</evidence>
<dbReference type="GO" id="GO:0030311">
    <property type="term" value="P:poly-N-acetyllactosamine biosynthetic process"/>
    <property type="evidence" value="ECO:0007669"/>
    <property type="project" value="TreeGrafter"/>
</dbReference>
<keyword evidence="9 13" id="KW-0333">Golgi apparatus</keyword>
<keyword evidence="11 13" id="KW-0472">Membrane</keyword>
<dbReference type="PANTHER" id="PTHR11214">
    <property type="entry name" value="BETA-1,3-N-ACETYLGLUCOSAMINYLTRANSFERASE"/>
    <property type="match status" value="1"/>
</dbReference>
<reference evidence="14" key="1">
    <citation type="submission" date="2025-08" db="UniProtKB">
        <authorList>
            <consortium name="Ensembl"/>
        </authorList>
    </citation>
    <scope>IDENTIFICATION</scope>
</reference>
<keyword evidence="6 13" id="KW-0812">Transmembrane</keyword>
<protein>
    <recommendedName>
        <fullName evidence="13">Hexosyltransferase</fullName>
        <ecNumber evidence="13">2.4.1.-</ecNumber>
    </recommendedName>
</protein>
<dbReference type="GeneTree" id="ENSGT00940000161895"/>
<evidence type="ECO:0000256" key="3">
    <source>
        <dbReference type="ARBA" id="ARBA00008661"/>
    </source>
</evidence>
<comment type="pathway">
    <text evidence="2">Protein modification; protein glycosylation.</text>
</comment>
<evidence type="ECO:0000256" key="1">
    <source>
        <dbReference type="ARBA" id="ARBA00004323"/>
    </source>
</evidence>
<evidence type="ECO:0000256" key="10">
    <source>
        <dbReference type="ARBA" id="ARBA00023098"/>
    </source>
</evidence>
<dbReference type="InterPro" id="IPR002659">
    <property type="entry name" value="Glyco_trans_31"/>
</dbReference>
<dbReference type="GO" id="GO:0006493">
    <property type="term" value="P:protein O-linked glycosylation"/>
    <property type="evidence" value="ECO:0007669"/>
    <property type="project" value="TreeGrafter"/>
</dbReference>
<dbReference type="EC" id="2.4.1.-" evidence="13"/>
<evidence type="ECO:0000256" key="7">
    <source>
        <dbReference type="ARBA" id="ARBA00022968"/>
    </source>
</evidence>
<organism evidence="14 15">
    <name type="scientific">Paramormyrops kingsleyae</name>
    <dbReference type="NCBI Taxonomy" id="1676925"/>
    <lineage>
        <taxon>Eukaryota</taxon>
        <taxon>Metazoa</taxon>
        <taxon>Chordata</taxon>
        <taxon>Craniata</taxon>
        <taxon>Vertebrata</taxon>
        <taxon>Euteleostomi</taxon>
        <taxon>Actinopterygii</taxon>
        <taxon>Neopterygii</taxon>
        <taxon>Teleostei</taxon>
        <taxon>Osteoglossocephala</taxon>
        <taxon>Osteoglossomorpha</taxon>
        <taxon>Osteoglossiformes</taxon>
        <taxon>Mormyridae</taxon>
        <taxon>Paramormyrops</taxon>
    </lineage>
</organism>
<evidence type="ECO:0000256" key="6">
    <source>
        <dbReference type="ARBA" id="ARBA00022692"/>
    </source>
</evidence>
<dbReference type="GO" id="GO:0016262">
    <property type="term" value="F:protein N-acetylglucosaminyltransferase activity"/>
    <property type="evidence" value="ECO:0007669"/>
    <property type="project" value="TreeGrafter"/>
</dbReference>
<comment type="subcellular location">
    <subcellularLocation>
        <location evidence="1 13">Golgi apparatus membrane</location>
        <topology evidence="1 13">Single-pass type II membrane protein</topology>
    </subcellularLocation>
</comment>
<sequence length="412" mass="47309">MILRMIRAKKIILAIMFMNGLAVFLYYFLRSKRDVPLAMVSQGTILEQAVANQFEPDQDNNIVSTVSEAFRQAYAQKSSYWSRRQQALLEKLDKMNMSNMTKFNKPRCNPATFEMMRANIGDFDSYSEIYKNFLIGMNCRDSQIVIDQPNKCKNLNGEGRPYLLIAIKSESGNFLQRQAIRNTWGRQGSYADSTVRTIFLLGTSSTQEPSLQRLLDFEGKYFSDLLQWDFQDTFYNRSLKDALFLEWILTHCPHVTYIFSGDDNIFINTAAIIRYLHSLTPEKAAKLYAGHINIESYPVHDPQERYYVPQSFYEGSYPAYATGAGSLLSGSLVKPLSRMSLFIPFFPFNDVYIGICLQALGVEPEMHTGFEVDMQVDDSNPCSYKDLLLTCNRNPQQILKMWKNINSPLLVC</sequence>
<dbReference type="GO" id="GO:0000139">
    <property type="term" value="C:Golgi membrane"/>
    <property type="evidence" value="ECO:0007669"/>
    <property type="project" value="UniProtKB-SubCell"/>
</dbReference>